<dbReference type="Gene3D" id="3.40.50.300">
    <property type="entry name" value="P-loop containing nucleotide triphosphate hydrolases"/>
    <property type="match status" value="2"/>
</dbReference>
<feature type="domain" description="Helicase C-terminal" evidence="13">
    <location>
        <begin position="333"/>
        <end position="529"/>
    </location>
</feature>
<evidence type="ECO:0000256" key="11">
    <source>
        <dbReference type="SAM" id="MobiDB-lite"/>
    </source>
</evidence>
<gene>
    <name evidence="14" type="ORF">DSTB1V02_LOCUS4846</name>
</gene>
<dbReference type="Pfam" id="PF13234">
    <property type="entry name" value="MTR4_beta-barrel"/>
    <property type="match status" value="1"/>
</dbReference>
<evidence type="ECO:0000256" key="9">
    <source>
        <dbReference type="ARBA" id="ARBA00023242"/>
    </source>
</evidence>
<comment type="similarity">
    <text evidence="2">Belongs to the helicase family. SKI2 subfamily.</text>
</comment>
<feature type="region of interest" description="Disordered" evidence="11">
    <location>
        <begin position="1147"/>
        <end position="1175"/>
    </location>
</feature>
<dbReference type="Pfam" id="PF00271">
    <property type="entry name" value="Helicase_C"/>
    <property type="match status" value="1"/>
</dbReference>
<proteinExistence type="inferred from homology"/>
<evidence type="ECO:0000313" key="14">
    <source>
        <dbReference type="EMBL" id="CAD7244968.1"/>
    </source>
</evidence>
<dbReference type="GO" id="GO:0016787">
    <property type="term" value="F:hydrolase activity"/>
    <property type="evidence" value="ECO:0007669"/>
    <property type="project" value="UniProtKB-KW"/>
</dbReference>
<dbReference type="InterPro" id="IPR050699">
    <property type="entry name" value="RNA-DNA_Helicase"/>
</dbReference>
<keyword evidence="7" id="KW-0347">Helicase</keyword>
<dbReference type="InterPro" id="IPR027417">
    <property type="entry name" value="P-loop_NTPase"/>
</dbReference>
<dbReference type="InterPro" id="IPR048392">
    <property type="entry name" value="MTR4-like_stalk"/>
</dbReference>
<evidence type="ECO:0000256" key="1">
    <source>
        <dbReference type="ARBA" id="ARBA00004123"/>
    </source>
</evidence>
<dbReference type="SMART" id="SM00490">
    <property type="entry name" value="HELICc"/>
    <property type="match status" value="1"/>
</dbReference>
<keyword evidence="10" id="KW-0175">Coiled coil</keyword>
<dbReference type="FunFam" id="1.10.3380.30:FF:000004">
    <property type="entry name" value="Superkiller viralicidic activity 2-like 2"/>
    <property type="match status" value="1"/>
</dbReference>
<accession>A0A7R8XEU4</accession>
<keyword evidence="4" id="KW-0597">Phosphoprotein</keyword>
<dbReference type="Pfam" id="PF00270">
    <property type="entry name" value="DEAD"/>
    <property type="match status" value="1"/>
</dbReference>
<protein>
    <recommendedName>
        <fullName evidence="3">RNA helicase</fullName>
        <ecNumber evidence="3">3.6.4.13</ecNumber>
    </recommendedName>
</protein>
<dbReference type="SMART" id="SM01142">
    <property type="entry name" value="DSHCT"/>
    <property type="match status" value="1"/>
</dbReference>
<dbReference type="InterPro" id="IPR025696">
    <property type="entry name" value="Beta-barrel_MTR4"/>
</dbReference>
<dbReference type="FunFam" id="2.40.30.300:FF:000001">
    <property type="entry name" value="Mtr4 exosome RNA helicase"/>
    <property type="match status" value="1"/>
</dbReference>
<dbReference type="PROSITE" id="PS51192">
    <property type="entry name" value="HELICASE_ATP_BIND_1"/>
    <property type="match status" value="1"/>
</dbReference>
<keyword evidence="5" id="KW-0547">Nucleotide-binding</keyword>
<dbReference type="InterPro" id="IPR019176">
    <property type="entry name" value="Cytochrome_B561-rel"/>
</dbReference>
<dbReference type="EMBL" id="CAJPEV010000748">
    <property type="protein sequence ID" value="CAG0888197.1"/>
    <property type="molecule type" value="Genomic_DNA"/>
</dbReference>
<dbReference type="EMBL" id="LR900265">
    <property type="protein sequence ID" value="CAD7244968.1"/>
    <property type="molecule type" value="Genomic_DNA"/>
</dbReference>
<feature type="non-terminal residue" evidence="14">
    <location>
        <position position="1436"/>
    </location>
</feature>
<evidence type="ECO:0000313" key="15">
    <source>
        <dbReference type="Proteomes" id="UP000677054"/>
    </source>
</evidence>
<dbReference type="CDD" id="cd18024">
    <property type="entry name" value="DEXHc_Mtr4-like"/>
    <property type="match status" value="1"/>
</dbReference>
<dbReference type="Pfam" id="PF09786">
    <property type="entry name" value="CytochromB561_N"/>
    <property type="match status" value="1"/>
</dbReference>
<dbReference type="InterPro" id="IPR011545">
    <property type="entry name" value="DEAD/DEAH_box_helicase_dom"/>
</dbReference>
<organism evidence="14">
    <name type="scientific">Darwinula stevensoni</name>
    <dbReference type="NCBI Taxonomy" id="69355"/>
    <lineage>
        <taxon>Eukaryota</taxon>
        <taxon>Metazoa</taxon>
        <taxon>Ecdysozoa</taxon>
        <taxon>Arthropoda</taxon>
        <taxon>Crustacea</taxon>
        <taxon>Oligostraca</taxon>
        <taxon>Ostracoda</taxon>
        <taxon>Podocopa</taxon>
        <taxon>Podocopida</taxon>
        <taxon>Darwinulocopina</taxon>
        <taxon>Darwinuloidea</taxon>
        <taxon>Darwinulidae</taxon>
        <taxon>Darwinula</taxon>
    </lineage>
</organism>
<dbReference type="SUPFAM" id="SSF52540">
    <property type="entry name" value="P-loop containing nucleoside triphosphate hydrolases"/>
    <property type="match status" value="1"/>
</dbReference>
<dbReference type="InterPro" id="IPR014001">
    <property type="entry name" value="Helicase_ATP-bd"/>
</dbReference>
<dbReference type="GO" id="GO:0003724">
    <property type="term" value="F:RNA helicase activity"/>
    <property type="evidence" value="ECO:0007669"/>
    <property type="project" value="UniProtKB-EC"/>
</dbReference>
<dbReference type="GO" id="GO:0003676">
    <property type="term" value="F:nucleic acid binding"/>
    <property type="evidence" value="ECO:0007669"/>
    <property type="project" value="InterPro"/>
</dbReference>
<evidence type="ECO:0000256" key="10">
    <source>
        <dbReference type="SAM" id="Coils"/>
    </source>
</evidence>
<feature type="coiled-coil region" evidence="10">
    <location>
        <begin position="764"/>
        <end position="791"/>
    </location>
</feature>
<evidence type="ECO:0000256" key="5">
    <source>
        <dbReference type="ARBA" id="ARBA00022741"/>
    </source>
</evidence>
<dbReference type="Pfam" id="PF21408">
    <property type="entry name" value="MTR4-like_stalk"/>
    <property type="match status" value="1"/>
</dbReference>
<dbReference type="Pfam" id="PF08148">
    <property type="entry name" value="DSHCT"/>
    <property type="match status" value="1"/>
</dbReference>
<dbReference type="FunFam" id="3.40.50.300:FF:000083">
    <property type="entry name" value="ATP-dependent RNA helicase DOB1"/>
    <property type="match status" value="1"/>
</dbReference>
<dbReference type="FunFam" id="3.40.50.300:FF:000141">
    <property type="entry name" value="ATP-dependent RNA helicase DOB1"/>
    <property type="match status" value="1"/>
</dbReference>
<dbReference type="PANTHER" id="PTHR12131">
    <property type="entry name" value="ATP-DEPENDENT RNA AND DNA HELICASE"/>
    <property type="match status" value="1"/>
</dbReference>
<dbReference type="OrthoDB" id="64767at2759"/>
<name>A0A7R8XEU4_9CRUS</name>
<feature type="domain" description="Helicase ATP-binding" evidence="12">
    <location>
        <begin position="98"/>
        <end position="254"/>
    </location>
</feature>
<evidence type="ECO:0000256" key="6">
    <source>
        <dbReference type="ARBA" id="ARBA00022801"/>
    </source>
</evidence>
<feature type="compositionally biased region" description="Gly residues" evidence="11">
    <location>
        <begin position="1148"/>
        <end position="1162"/>
    </location>
</feature>
<dbReference type="Proteomes" id="UP000677054">
    <property type="component" value="Unassembled WGS sequence"/>
</dbReference>
<evidence type="ECO:0000259" key="12">
    <source>
        <dbReference type="PROSITE" id="PS51192"/>
    </source>
</evidence>
<dbReference type="GO" id="GO:0005524">
    <property type="term" value="F:ATP binding"/>
    <property type="evidence" value="ECO:0007669"/>
    <property type="project" value="UniProtKB-KW"/>
</dbReference>
<reference evidence="14" key="1">
    <citation type="submission" date="2020-11" db="EMBL/GenBank/DDBJ databases">
        <authorList>
            <person name="Tran Van P."/>
        </authorList>
    </citation>
    <scope>NUCLEOTIDE SEQUENCE</scope>
</reference>
<evidence type="ECO:0000256" key="2">
    <source>
        <dbReference type="ARBA" id="ARBA00010140"/>
    </source>
</evidence>
<dbReference type="InterPro" id="IPR001650">
    <property type="entry name" value="Helicase_C-like"/>
</dbReference>
<dbReference type="GO" id="GO:0000460">
    <property type="term" value="P:maturation of 5.8S rRNA"/>
    <property type="evidence" value="ECO:0007669"/>
    <property type="project" value="TreeGrafter"/>
</dbReference>
<keyword evidence="8" id="KW-0067">ATP-binding</keyword>
<comment type="subcellular location">
    <subcellularLocation>
        <location evidence="1">Nucleus</location>
    </subcellularLocation>
</comment>
<evidence type="ECO:0000256" key="7">
    <source>
        <dbReference type="ARBA" id="ARBA00022806"/>
    </source>
</evidence>
<keyword evidence="9" id="KW-0539">Nucleus</keyword>
<dbReference type="Gene3D" id="2.40.30.300">
    <property type="match status" value="1"/>
</dbReference>
<sequence length="1436" mass="161866">MGSVVLNRWAAEVLWVSVNVLEEVIPDEDGAIEEQESETFPDENLAEGTERHVYDSGEGCVHEVAVLNGTGPVPLKKPSHGLVKEYKFVLDPFQKEAILCLENNQSVLVSAHTSAGKTVVAEYAVALALRQKQRVIYTTPIKALSNQKYREFYEEFQDVGLMTGDVTIHPNAGCLIMTTEILRSMLYRGSEVVREVGWVIFDEIHYMRDKERGYVWEETIILLPDSARFVFLSATIPNAMQFAHWICHLHKQPCHVVYTDYRPVPLQHYAFPCGGDGIHLVVDEKGQFREENFSRIMGVLQNAGDASKGDAANKGRKGGLKEDSNCYKIVKMVLERNMAPVIVFSFSKRDCELYALNMAKLDFNSSQEKKLVGEVFKNAMDILSEEDRKLPQVTSVLPLLQRGIGIHHGGLLPILKETIEILFSEGLIKALFATETFAMGLNMPARTVVFTSARKFDGKDYRWLSSGEYIQMSGRAGRRGLDEKGIVILMIDASMSPAIARNLLQGQADELNSSFRITYNMVLNLLRVEEINPEYVLERSFYQFQHYQAIPDLKLQVKKLEACYNSITVPDENHVSSYHQMEDTLRSLMNNFHEYITKPKYLVPFLQAGRMVHIVNKEKDFGWGVVVDFKKSVDATDKANPSYSVMVVLRVSKDTQKEPRWDMVTPTPKGKLPAAHILGMPLSLITEVSSVRVFIPKDLRAPDSKMSVLKTIEEVQKRFPSGLPLLDPIDDMGIKDEGLKTLVVQMKDLQARLQKHHLHTEPKLKELLSLYKEKQRAKVDLQAAKSELRKTLSVIQLDELKCRKRVLRRLKYCTSSDVIEVKGRVACELSCGDELLLTEMIFNGMFNEMEAAQIVALLSCLVCDEKSLDAPVIPEEIMGQMKEMQDLARRIARVAKDAHLDIDEELYVDRLKPYLLQPVLAWCRGASFAHVLTITTIFEGGIIRCMRRLEELLRQMCQAAKAIGNVELENKFAEGIRLLKRDIVFAATAANLLFFLKPRLWPQVIQISPEQKKLLGIADDGVYINASQIRITCISFHPFSSQHYTHEYVSCLLDVLFRSHRDRQESWEKLVSSSFLSSSGEKPMTTQDELDFFLKAHDEEKRKNLSFSESMNSSGASMNRSMLSAAMDYTCLLKKYAYQLGTAMSPSGTGGTSGGGTGGSMGGSSAEHSSPLSSGSSAEVWRRLGVSSFTVYAWTENIRKWLSKTIFSRLVTEMDSVNKALISLGHSDAQLGQVGLSQLKNLALSRSAHLPSLAVLVPYLEVHPNQEYVVMRIRELGRGGCLSEYRWDSGGSYDGKPWADHLPTDTALVMHAFATYFDCHLPPFPIFADGKVFSNQYFVKSPSKPISKDMPIIYQTQVNPPHFKFLYGNDTFEPAKGRNNLFYVLLLFLYHVKHKEGGMLGRVDLSLSGINVLWVYGLSVIHTVDKSETKHPVIWR</sequence>
<dbReference type="Gene3D" id="1.10.3380.30">
    <property type="match status" value="1"/>
</dbReference>
<dbReference type="PANTHER" id="PTHR12131:SF7">
    <property type="entry name" value="EXOSOME RNA HELICASE MTR4"/>
    <property type="match status" value="1"/>
</dbReference>
<dbReference type="GO" id="GO:0005634">
    <property type="term" value="C:nucleus"/>
    <property type="evidence" value="ECO:0007669"/>
    <property type="project" value="UniProtKB-SubCell"/>
</dbReference>
<keyword evidence="6" id="KW-0378">Hydrolase</keyword>
<keyword evidence="15" id="KW-1185">Reference proteome</keyword>
<evidence type="ECO:0000256" key="4">
    <source>
        <dbReference type="ARBA" id="ARBA00022553"/>
    </source>
</evidence>
<evidence type="ECO:0000256" key="8">
    <source>
        <dbReference type="ARBA" id="ARBA00022840"/>
    </source>
</evidence>
<dbReference type="CDD" id="cd18795">
    <property type="entry name" value="SF2_C_Ski2"/>
    <property type="match status" value="1"/>
</dbReference>
<evidence type="ECO:0000259" key="13">
    <source>
        <dbReference type="PROSITE" id="PS51194"/>
    </source>
</evidence>
<evidence type="ECO:0000256" key="3">
    <source>
        <dbReference type="ARBA" id="ARBA00012552"/>
    </source>
</evidence>
<dbReference type="PROSITE" id="PS51194">
    <property type="entry name" value="HELICASE_CTER"/>
    <property type="match status" value="1"/>
</dbReference>
<dbReference type="InterPro" id="IPR012961">
    <property type="entry name" value="Ski2/MTR4_C"/>
</dbReference>
<dbReference type="SMART" id="SM00487">
    <property type="entry name" value="DEXDc"/>
    <property type="match status" value="1"/>
</dbReference>
<dbReference type="EC" id="3.6.4.13" evidence="3"/>